<sequence>MDVVEVSPNASPPVCRVMDFGKFVFEQKKKNQGAKKKQKIIHVKEIKFRPLIEESDYNVKLGKIFKFLEQGDKVKISLRYRGRELRHVELGENLLKRVCDDIANVATIEQEAQREGRQLIMIVAPKHN</sequence>
<evidence type="ECO:0000256" key="2">
    <source>
        <dbReference type="ARBA" id="ARBA00022540"/>
    </source>
</evidence>
<dbReference type="InterPro" id="IPR036787">
    <property type="entry name" value="T_IF-3_N_sf"/>
</dbReference>
<dbReference type="PANTHER" id="PTHR10938">
    <property type="entry name" value="TRANSLATION INITIATION FACTOR IF-3"/>
    <property type="match status" value="1"/>
</dbReference>
<feature type="domain" description="Translation initiation factor 3 N-terminal" evidence="5">
    <location>
        <begin position="1"/>
        <end position="32"/>
    </location>
</feature>
<dbReference type="Pfam" id="PF05198">
    <property type="entry name" value="IF3_N"/>
    <property type="match status" value="1"/>
</dbReference>
<dbReference type="Gene3D" id="3.30.110.10">
    <property type="entry name" value="Translation initiation factor 3 (IF-3), C-terminal domain"/>
    <property type="match status" value="1"/>
</dbReference>
<dbReference type="PANTHER" id="PTHR10938:SF0">
    <property type="entry name" value="TRANSLATION INITIATION FACTOR IF-3, MITOCHONDRIAL"/>
    <property type="match status" value="1"/>
</dbReference>
<dbReference type="InterPro" id="IPR001288">
    <property type="entry name" value="Translation_initiation_fac_3"/>
</dbReference>
<dbReference type="Pfam" id="PF00707">
    <property type="entry name" value="IF3_C"/>
    <property type="match status" value="1"/>
</dbReference>
<evidence type="ECO:0000256" key="3">
    <source>
        <dbReference type="ARBA" id="ARBA00022917"/>
    </source>
</evidence>
<dbReference type="InterPro" id="IPR036788">
    <property type="entry name" value="T_IF-3_C_sf"/>
</dbReference>
<evidence type="ECO:0000259" key="5">
    <source>
        <dbReference type="Pfam" id="PF05198"/>
    </source>
</evidence>
<dbReference type="FunFam" id="3.30.110.10:FF:000001">
    <property type="entry name" value="Translation initiation factor IF-3"/>
    <property type="match status" value="1"/>
</dbReference>
<dbReference type="NCBIfam" id="TIGR00168">
    <property type="entry name" value="infC"/>
    <property type="match status" value="1"/>
</dbReference>
<dbReference type="GO" id="GO:0032790">
    <property type="term" value="P:ribosome disassembly"/>
    <property type="evidence" value="ECO:0007669"/>
    <property type="project" value="TreeGrafter"/>
</dbReference>
<dbReference type="InterPro" id="IPR019813">
    <property type="entry name" value="Translation_initiation_fac3_CS"/>
</dbReference>
<dbReference type="EMBL" id="UINC01013819">
    <property type="protein sequence ID" value="SVA59433.1"/>
    <property type="molecule type" value="Genomic_DNA"/>
</dbReference>
<dbReference type="PROSITE" id="PS00938">
    <property type="entry name" value="IF3"/>
    <property type="match status" value="1"/>
</dbReference>
<organism evidence="6">
    <name type="scientific">marine metagenome</name>
    <dbReference type="NCBI Taxonomy" id="408172"/>
    <lineage>
        <taxon>unclassified sequences</taxon>
        <taxon>metagenomes</taxon>
        <taxon>ecological metagenomes</taxon>
    </lineage>
</organism>
<dbReference type="GO" id="GO:0005829">
    <property type="term" value="C:cytosol"/>
    <property type="evidence" value="ECO:0007669"/>
    <property type="project" value="TreeGrafter"/>
</dbReference>
<keyword evidence="3" id="KW-0648">Protein biosynthesis</keyword>
<dbReference type="InterPro" id="IPR019815">
    <property type="entry name" value="Translation_initiation_fac_3_C"/>
</dbReference>
<evidence type="ECO:0000313" key="6">
    <source>
        <dbReference type="EMBL" id="SVA59433.1"/>
    </source>
</evidence>
<comment type="similarity">
    <text evidence="1">Belongs to the IF-3 family.</text>
</comment>
<feature type="domain" description="Translation initiation factor 3 C-terminal" evidence="4">
    <location>
        <begin position="41"/>
        <end position="126"/>
    </location>
</feature>
<dbReference type="SUPFAM" id="SSF55200">
    <property type="entry name" value="Translation initiation factor IF3, C-terminal domain"/>
    <property type="match status" value="1"/>
</dbReference>
<protein>
    <recommendedName>
        <fullName evidence="7">Translation initiation factor 3 C-terminal domain-containing protein</fullName>
    </recommendedName>
</protein>
<evidence type="ECO:0000256" key="1">
    <source>
        <dbReference type="ARBA" id="ARBA00005439"/>
    </source>
</evidence>
<name>A0A381X5E0_9ZZZZ</name>
<dbReference type="InterPro" id="IPR019814">
    <property type="entry name" value="Translation_initiation_fac_3_N"/>
</dbReference>
<dbReference type="GO" id="GO:0016020">
    <property type="term" value="C:membrane"/>
    <property type="evidence" value="ECO:0007669"/>
    <property type="project" value="TreeGrafter"/>
</dbReference>
<keyword evidence="2" id="KW-0396">Initiation factor</keyword>
<proteinExistence type="inferred from homology"/>
<accession>A0A381X5E0</accession>
<dbReference type="SUPFAM" id="SSF54364">
    <property type="entry name" value="Translation initiation factor IF3, N-terminal domain"/>
    <property type="match status" value="1"/>
</dbReference>
<reference evidence="6" key="1">
    <citation type="submission" date="2018-05" db="EMBL/GenBank/DDBJ databases">
        <authorList>
            <person name="Lanie J.A."/>
            <person name="Ng W.-L."/>
            <person name="Kazmierczak K.M."/>
            <person name="Andrzejewski T.M."/>
            <person name="Davidsen T.M."/>
            <person name="Wayne K.J."/>
            <person name="Tettelin H."/>
            <person name="Glass J.I."/>
            <person name="Rusch D."/>
            <person name="Podicherti R."/>
            <person name="Tsui H.-C.T."/>
            <person name="Winkler M.E."/>
        </authorList>
    </citation>
    <scope>NUCLEOTIDE SEQUENCE</scope>
</reference>
<gene>
    <name evidence="6" type="ORF">METZ01_LOCUS112287</name>
</gene>
<dbReference type="GO" id="GO:0003743">
    <property type="term" value="F:translation initiation factor activity"/>
    <property type="evidence" value="ECO:0007669"/>
    <property type="project" value="UniProtKB-KW"/>
</dbReference>
<evidence type="ECO:0008006" key="7">
    <source>
        <dbReference type="Google" id="ProtNLM"/>
    </source>
</evidence>
<dbReference type="AlphaFoldDB" id="A0A381X5E0"/>
<dbReference type="GO" id="GO:0043022">
    <property type="term" value="F:ribosome binding"/>
    <property type="evidence" value="ECO:0007669"/>
    <property type="project" value="TreeGrafter"/>
</dbReference>
<dbReference type="Gene3D" id="3.10.20.80">
    <property type="entry name" value="Translation initiation factor 3 (IF-3), N-terminal domain"/>
    <property type="match status" value="1"/>
</dbReference>
<evidence type="ECO:0000259" key="4">
    <source>
        <dbReference type="Pfam" id="PF00707"/>
    </source>
</evidence>